<dbReference type="Proteomes" id="UP000215335">
    <property type="component" value="Unassembled WGS sequence"/>
</dbReference>
<dbReference type="SUPFAM" id="SSF49562">
    <property type="entry name" value="C2 domain (Calcium/lipid-binding domain, CaLB)"/>
    <property type="match status" value="2"/>
</dbReference>
<dbReference type="GO" id="GO:0055037">
    <property type="term" value="C:recycling endosome"/>
    <property type="evidence" value="ECO:0007669"/>
    <property type="project" value="UniProtKB-SubCell"/>
</dbReference>
<keyword evidence="13" id="KW-1185">Reference proteome</keyword>
<protein>
    <recommendedName>
        <fullName evidence="14">C2 domain-containing protein</fullName>
    </recommendedName>
</protein>
<dbReference type="InterPro" id="IPR014772">
    <property type="entry name" value="Munc13_dom-2"/>
</dbReference>
<dbReference type="AlphaFoldDB" id="A0A232FES5"/>
<evidence type="ECO:0000256" key="5">
    <source>
        <dbReference type="ARBA" id="ARBA00022483"/>
    </source>
</evidence>
<dbReference type="Pfam" id="PF00168">
    <property type="entry name" value="C2"/>
    <property type="match status" value="2"/>
</dbReference>
<feature type="domain" description="MHD1" evidence="10">
    <location>
        <begin position="711"/>
        <end position="832"/>
    </location>
</feature>
<evidence type="ECO:0000256" key="4">
    <source>
        <dbReference type="ARBA" id="ARBA00005823"/>
    </source>
</evidence>
<sequence length="1245" mass="143216">MDEEKMWKDFYYKVIEEKERKQKEQQQDQDQDSHEASRCFPVNNNISVTNSEISCSLFSLSLYNNNVYNVVPKQFWIQEEDGGFFEKLGTRLAEKVEAQQLEESLPPEEEEGGETAKPDEDVEEVETEEASSCRAAVSQDEEVNLCAAEKREALYAQKESKLQREVSRVGQAEDVMLPETDSESEEHETAYNIVAQSVGLNIEELYTALLYITQHQIGFDVVDEVEQDAVIQYLQEAFNVNDETHDRVMEETRQMEAPEMHLNIEVIEAKELVSKDANGKSDPFCVLYLESAPTRRYNTAVKTETLTPVWQEHFEMPLENPENDVLYIEVWDFDAAETVPEKMSKVKSVKGMRGLVKLAKEIAITATNGNHDNEFIGSTRIALKDIPVSGHVMWYVLEKKNKSKRRGLIKLKLAFNTEHNAQVAFQEHRHLLRILLLHEIETRSIERHSWAGSWSASAEVLVLQHAVQRGMTPEMVSLARWIEFATIHQDHQLSFGLFLQLANDLVNALKSGGTFSDGETRLFWEASKKVLHSGLNMLRKIRRLQIDKESTMKQLIAILRLVSTLSRLDVPENVNLFPSKMYSWFPPEILDDDRVSVPEALEYAVIRGGAEWFDYIVAKNNLEGDTDEEALKYHIKIIQLIRIDLQRAMEIYEKLFVKTINFPYTKTLYIMYEKRVSDLCMVIVEDICGRLKRIEIETSEDPELSLGTTLFELYLAIQRFAAVGQNLCPDELEDMKVQSYYDWFRAGVAHWLEIAVYKALKRIDRAVEFDNLQPVDSSVQYSSSAVDTLTIFYQIKVFWTQLAWPDAQGAFAFIAKIVDDICKCCIAYVDRMSLKAEESQRKADDESPANVYGKVQQFDVSVAWCYAINNIDYIRTSIEPLSKDLGLEAVIESIAETKTQQDAERCKQTLQLIIDNAKDTVRNKIVEMLEIVAKKMAPAMNRYLMEGAELSDTTSNSMDKLMEYLDTNLITLHDNLNEDNFQRILMVIWEIMADTLCQLVHSNLERRRPPTFYSNLHKTLHTLIQFFNLGADELANVKVLEKIEKVLKLYGLESSELIHRYYMDRLKEQNSLDNEPYGLLTVKAYFFGDRLLNIQILNARNLKANDNSGKCDSYVKIRLFPENAFIGMKTYKTGVQKETQFPLYEESFSIPLTPEQRKIENAIVMFEVKDKDFLRTRFVAECFLPFSEIPETDSHQGFGSLDQIHLKLSRPTPQSSEVVHVLLRRKGDNLASNFVARVTSKTNSS</sequence>
<dbReference type="OrthoDB" id="67700at2759"/>
<dbReference type="InterPro" id="IPR000008">
    <property type="entry name" value="C2_dom"/>
</dbReference>
<feature type="domain" description="MHD2" evidence="11">
    <location>
        <begin position="955"/>
        <end position="1070"/>
    </location>
</feature>
<dbReference type="PANTHER" id="PTHR45999:SF2">
    <property type="entry name" value="PROTEIN UNC-13 HOMOLOG 4B"/>
    <property type="match status" value="1"/>
</dbReference>
<dbReference type="InterPro" id="IPR052095">
    <property type="entry name" value="UNC-13_domain"/>
</dbReference>
<reference evidence="12 13" key="1">
    <citation type="journal article" date="2017" name="Curr. Biol.">
        <title>The Evolution of Venom by Co-option of Single-Copy Genes.</title>
        <authorList>
            <person name="Martinson E.O."/>
            <person name="Mrinalini"/>
            <person name="Kelkar Y.D."/>
            <person name="Chang C.H."/>
            <person name="Werren J.H."/>
        </authorList>
    </citation>
    <scope>NUCLEOTIDE SEQUENCE [LARGE SCALE GENOMIC DNA]</scope>
    <source>
        <strain evidence="12 13">Alberta</strain>
        <tissue evidence="12">Whole body</tissue>
    </source>
</reference>
<dbReference type="InterPro" id="IPR014770">
    <property type="entry name" value="Munc13_1"/>
</dbReference>
<feature type="domain" description="C2" evidence="9">
    <location>
        <begin position="243"/>
        <end position="366"/>
    </location>
</feature>
<evidence type="ECO:0008006" key="14">
    <source>
        <dbReference type="Google" id="ProtNLM"/>
    </source>
</evidence>
<keyword evidence="6" id="KW-0963">Cytoplasm</keyword>
<feature type="domain" description="C2" evidence="9">
    <location>
        <begin position="1071"/>
        <end position="1199"/>
    </location>
</feature>
<dbReference type="PROSITE" id="PS51258">
    <property type="entry name" value="MHD1"/>
    <property type="match status" value="1"/>
</dbReference>
<dbReference type="Gene3D" id="1.10.357.50">
    <property type="match status" value="1"/>
</dbReference>
<dbReference type="Gene3D" id="1.20.58.1100">
    <property type="match status" value="1"/>
</dbReference>
<comment type="caution">
    <text evidence="12">The sequence shown here is derived from an EMBL/GenBank/DDBJ whole genome shotgun (WGS) entry which is preliminary data.</text>
</comment>
<evidence type="ECO:0000256" key="3">
    <source>
        <dbReference type="ARBA" id="ARBA00004603"/>
    </source>
</evidence>
<accession>A0A232FES5</accession>
<dbReference type="Gene3D" id="2.60.40.150">
    <property type="entry name" value="C2 domain"/>
    <property type="match status" value="2"/>
</dbReference>
<evidence type="ECO:0000259" key="10">
    <source>
        <dbReference type="PROSITE" id="PS51258"/>
    </source>
</evidence>
<dbReference type="SMART" id="SM00239">
    <property type="entry name" value="C2"/>
    <property type="match status" value="2"/>
</dbReference>
<dbReference type="GO" id="GO:0006887">
    <property type="term" value="P:exocytosis"/>
    <property type="evidence" value="ECO:0007669"/>
    <property type="project" value="UniProtKB-KW"/>
</dbReference>
<dbReference type="Pfam" id="PF06292">
    <property type="entry name" value="MUN"/>
    <property type="match status" value="1"/>
</dbReference>
<evidence type="ECO:0000256" key="6">
    <source>
        <dbReference type="ARBA" id="ARBA00022490"/>
    </source>
</evidence>
<organism evidence="12 13">
    <name type="scientific">Trichomalopsis sarcophagae</name>
    <dbReference type="NCBI Taxonomy" id="543379"/>
    <lineage>
        <taxon>Eukaryota</taxon>
        <taxon>Metazoa</taxon>
        <taxon>Ecdysozoa</taxon>
        <taxon>Arthropoda</taxon>
        <taxon>Hexapoda</taxon>
        <taxon>Insecta</taxon>
        <taxon>Pterygota</taxon>
        <taxon>Neoptera</taxon>
        <taxon>Endopterygota</taxon>
        <taxon>Hymenoptera</taxon>
        <taxon>Apocrita</taxon>
        <taxon>Proctotrupomorpha</taxon>
        <taxon>Chalcidoidea</taxon>
        <taxon>Pteromalidae</taxon>
        <taxon>Pteromalinae</taxon>
        <taxon>Trichomalopsis</taxon>
    </lineage>
</organism>
<evidence type="ECO:0000256" key="7">
    <source>
        <dbReference type="ARBA" id="ARBA00022753"/>
    </source>
</evidence>
<dbReference type="InterPro" id="IPR010439">
    <property type="entry name" value="MUN_dom"/>
</dbReference>
<name>A0A232FES5_9HYME</name>
<evidence type="ECO:0000259" key="11">
    <source>
        <dbReference type="PROSITE" id="PS51259"/>
    </source>
</evidence>
<dbReference type="PROSITE" id="PS50004">
    <property type="entry name" value="C2"/>
    <property type="match status" value="2"/>
</dbReference>
<dbReference type="PROSITE" id="PS51259">
    <property type="entry name" value="MHD2"/>
    <property type="match status" value="1"/>
</dbReference>
<comment type="similarity">
    <text evidence="4">Belongs to the unc-13 family.</text>
</comment>
<evidence type="ECO:0000259" key="9">
    <source>
        <dbReference type="PROSITE" id="PS50004"/>
    </source>
</evidence>
<dbReference type="GO" id="GO:0099503">
    <property type="term" value="C:secretory vesicle"/>
    <property type="evidence" value="ECO:0007669"/>
    <property type="project" value="TreeGrafter"/>
</dbReference>
<keyword evidence="7" id="KW-0967">Endosome</keyword>
<evidence type="ECO:0000313" key="13">
    <source>
        <dbReference type="Proteomes" id="UP000215335"/>
    </source>
</evidence>
<evidence type="ECO:0000313" key="12">
    <source>
        <dbReference type="EMBL" id="OXU29266.1"/>
    </source>
</evidence>
<dbReference type="PANTHER" id="PTHR45999">
    <property type="entry name" value="UNC-13-4A, ISOFORM B"/>
    <property type="match status" value="1"/>
</dbReference>
<dbReference type="CDD" id="cd04009">
    <property type="entry name" value="C2B_Munc13-like"/>
    <property type="match status" value="1"/>
</dbReference>
<evidence type="ECO:0000256" key="1">
    <source>
        <dbReference type="ARBA" id="ARBA00004172"/>
    </source>
</evidence>
<evidence type="ECO:0000256" key="8">
    <source>
        <dbReference type="SAM" id="MobiDB-lite"/>
    </source>
</evidence>
<dbReference type="EMBL" id="NNAY01000318">
    <property type="protein sequence ID" value="OXU29266.1"/>
    <property type="molecule type" value="Genomic_DNA"/>
</dbReference>
<feature type="compositionally biased region" description="Acidic residues" evidence="8">
    <location>
        <begin position="120"/>
        <end position="129"/>
    </location>
</feature>
<dbReference type="GO" id="GO:0005770">
    <property type="term" value="C:late endosome"/>
    <property type="evidence" value="ECO:0007669"/>
    <property type="project" value="UniProtKB-SubCell"/>
</dbReference>
<comment type="subcellular location">
    <subcellularLocation>
        <location evidence="2">Cytoplasm</location>
    </subcellularLocation>
    <subcellularLocation>
        <location evidence="3">Late endosome</location>
    </subcellularLocation>
    <subcellularLocation>
        <location evidence="1">Recycling endosome</location>
    </subcellularLocation>
</comment>
<dbReference type="InterPro" id="IPR035892">
    <property type="entry name" value="C2_domain_sf"/>
</dbReference>
<proteinExistence type="inferred from homology"/>
<gene>
    <name evidence="12" type="ORF">TSAR_004996</name>
</gene>
<dbReference type="STRING" id="543379.A0A232FES5"/>
<keyword evidence="5" id="KW-0268">Exocytosis</keyword>
<evidence type="ECO:0000256" key="2">
    <source>
        <dbReference type="ARBA" id="ARBA00004496"/>
    </source>
</evidence>
<feature type="region of interest" description="Disordered" evidence="8">
    <location>
        <begin position="100"/>
        <end position="132"/>
    </location>
</feature>